<dbReference type="EMBL" id="ADBL01002847">
    <property type="status" value="NOT_ANNOTATED_CDS"/>
    <property type="molecule type" value="Genomic_DNA"/>
</dbReference>
<accession>A0A0C4EFL0</accession>
<protein>
    <submittedName>
        <fullName evidence="1 2">Uncharacterized protein</fullName>
    </submittedName>
</protein>
<reference evidence="1" key="2">
    <citation type="submission" date="2010-05" db="EMBL/GenBank/DDBJ databases">
        <title>The Genome Sequence of Magnaporthe poae strain ATCC 64411.</title>
        <authorList>
            <consortium name="The Broad Institute Genome Sequencing Platform"/>
            <consortium name="Broad Institute Genome Sequencing Center for Infectious Disease"/>
            <person name="Ma L.-J."/>
            <person name="Dead R."/>
            <person name="Young S."/>
            <person name="Zeng Q."/>
            <person name="Koehrsen M."/>
            <person name="Alvarado L."/>
            <person name="Berlin A."/>
            <person name="Chapman S.B."/>
            <person name="Chen Z."/>
            <person name="Freedman E."/>
            <person name="Gellesch M."/>
            <person name="Goldberg J."/>
            <person name="Griggs A."/>
            <person name="Gujja S."/>
            <person name="Heilman E.R."/>
            <person name="Heiman D."/>
            <person name="Hepburn T."/>
            <person name="Howarth C."/>
            <person name="Jen D."/>
            <person name="Larson L."/>
            <person name="Mehta T."/>
            <person name="Neiman D."/>
            <person name="Pearson M."/>
            <person name="Roberts A."/>
            <person name="Saif S."/>
            <person name="Shea T."/>
            <person name="Shenoy N."/>
            <person name="Sisk P."/>
            <person name="Stolte C."/>
            <person name="Sykes S."/>
            <person name="Walk T."/>
            <person name="White J."/>
            <person name="Yandava C."/>
            <person name="Haas B."/>
            <person name="Nusbaum C."/>
            <person name="Birren B."/>
        </authorList>
    </citation>
    <scope>NUCLEOTIDE SEQUENCE</scope>
    <source>
        <strain evidence="1">ATCC 64411</strain>
    </source>
</reference>
<evidence type="ECO:0000313" key="1">
    <source>
        <dbReference type="EMBL" id="KLU92616.1"/>
    </source>
</evidence>
<dbReference type="VEuPathDB" id="FungiDB:MAPG_11561"/>
<reference evidence="3" key="1">
    <citation type="submission" date="2010-05" db="EMBL/GenBank/DDBJ databases">
        <title>The genome sequence of Magnaporthe poae strain ATCC 64411.</title>
        <authorList>
            <person name="Ma L.-J."/>
            <person name="Dead R."/>
            <person name="Young S."/>
            <person name="Zeng Q."/>
            <person name="Koehrsen M."/>
            <person name="Alvarado L."/>
            <person name="Berlin A."/>
            <person name="Chapman S.B."/>
            <person name="Chen Z."/>
            <person name="Freedman E."/>
            <person name="Gellesch M."/>
            <person name="Goldberg J."/>
            <person name="Griggs A."/>
            <person name="Gujja S."/>
            <person name="Heilman E.R."/>
            <person name="Heiman D."/>
            <person name="Hepburn T."/>
            <person name="Howarth C."/>
            <person name="Jen D."/>
            <person name="Larson L."/>
            <person name="Mehta T."/>
            <person name="Neiman D."/>
            <person name="Pearson M."/>
            <person name="Roberts A."/>
            <person name="Saif S."/>
            <person name="Shea T."/>
            <person name="Shenoy N."/>
            <person name="Sisk P."/>
            <person name="Stolte C."/>
            <person name="Sykes S."/>
            <person name="Walk T."/>
            <person name="White J."/>
            <person name="Yandava C."/>
            <person name="Haas B."/>
            <person name="Nusbaum C."/>
            <person name="Birren B."/>
        </authorList>
    </citation>
    <scope>NUCLEOTIDE SEQUENCE [LARGE SCALE GENOMIC DNA]</scope>
    <source>
        <strain evidence="3">ATCC 64411 / 73-15</strain>
    </source>
</reference>
<proteinExistence type="predicted"/>
<evidence type="ECO:0000313" key="3">
    <source>
        <dbReference type="Proteomes" id="UP000011715"/>
    </source>
</evidence>
<sequence length="434" mass="48609">MPSNAHSFTGFGCMPEELRDMVWRFAAMPSSRPGVHFLTATSTKPSDTQKTRDDLVEGLRHLLAIDDVSDNGALPVRRYYSDAFYKHNPSTYTTLRGLRAACRASRSIATRRRPTQSAMAVKHECRCNKLCDLDGPACPTTARHDDTQQGDCRCPQLCEIDWSPCTTWDDSDVCDCRKLCELVCPAGPPSANTDKTCVFEADDKCGKEYFQISPQDLVCVKPADLVRALVTNQTTTGCYCQGSEHVALEFNPTLAARLLREDPARPVGEFNHISNPTHLYNPEESPRTVLNAGIFRAHLLLQRLWLIDYGLRRRSSGKDDENKQILQNRAVFYGNGYRFVEVRQGDLGWELKGRELTTIKDLEWNPFELIKHAHDKASWHSYPEGDIPDKAANHKCPCGFEGAREVVSPDGDAVMAHGPMLGVLACESWEEDEA</sequence>
<reference evidence="1" key="3">
    <citation type="submission" date="2011-03" db="EMBL/GenBank/DDBJ databases">
        <title>Annotation of Magnaporthe poae ATCC 64411.</title>
        <authorList>
            <person name="Ma L.-J."/>
            <person name="Dead R."/>
            <person name="Young S.K."/>
            <person name="Zeng Q."/>
            <person name="Gargeya S."/>
            <person name="Fitzgerald M."/>
            <person name="Haas B."/>
            <person name="Abouelleil A."/>
            <person name="Alvarado L."/>
            <person name="Arachchi H.M."/>
            <person name="Berlin A."/>
            <person name="Brown A."/>
            <person name="Chapman S.B."/>
            <person name="Chen Z."/>
            <person name="Dunbar C."/>
            <person name="Freedman E."/>
            <person name="Gearin G."/>
            <person name="Gellesch M."/>
            <person name="Goldberg J."/>
            <person name="Griggs A."/>
            <person name="Gujja S."/>
            <person name="Heiman D."/>
            <person name="Howarth C."/>
            <person name="Larson L."/>
            <person name="Lui A."/>
            <person name="MacDonald P.J.P."/>
            <person name="Mehta T."/>
            <person name="Montmayeur A."/>
            <person name="Murphy C."/>
            <person name="Neiman D."/>
            <person name="Pearson M."/>
            <person name="Priest M."/>
            <person name="Roberts A."/>
            <person name="Saif S."/>
            <person name="Shea T."/>
            <person name="Shenoy N."/>
            <person name="Sisk P."/>
            <person name="Stolte C."/>
            <person name="Sykes S."/>
            <person name="Yandava C."/>
            <person name="Wortman J."/>
            <person name="Nusbaum C."/>
            <person name="Birren B."/>
        </authorList>
    </citation>
    <scope>NUCLEOTIDE SEQUENCE</scope>
    <source>
        <strain evidence="1">ATCC 64411</strain>
    </source>
</reference>
<dbReference type="Proteomes" id="UP000011715">
    <property type="component" value="Unassembled WGS sequence"/>
</dbReference>
<keyword evidence="3" id="KW-1185">Reference proteome</keyword>
<dbReference type="EnsemblFungi" id="MAPG_11561T0">
    <property type="protein sequence ID" value="MAPG_11561T0"/>
    <property type="gene ID" value="MAPG_11561"/>
</dbReference>
<dbReference type="EMBL" id="GL876982">
    <property type="protein sequence ID" value="KLU92616.1"/>
    <property type="molecule type" value="Genomic_DNA"/>
</dbReference>
<name>A0A0C4EFL0_MAGP6</name>
<dbReference type="AlphaFoldDB" id="A0A0C4EFL0"/>
<evidence type="ECO:0000313" key="2">
    <source>
        <dbReference type="EnsemblFungi" id="MAPG_11561T0"/>
    </source>
</evidence>
<reference evidence="2" key="5">
    <citation type="submission" date="2015-06" db="UniProtKB">
        <authorList>
            <consortium name="EnsemblFungi"/>
        </authorList>
    </citation>
    <scope>IDENTIFICATION</scope>
    <source>
        <strain evidence="2">ATCC 64411</strain>
    </source>
</reference>
<dbReference type="OrthoDB" id="3596450at2759"/>
<gene>
    <name evidence="1" type="ORF">MAPG_11561</name>
</gene>
<organism evidence="2 3">
    <name type="scientific">Magnaporthiopsis poae (strain ATCC 64411 / 73-15)</name>
    <name type="common">Kentucky bluegrass fungus</name>
    <name type="synonym">Magnaporthe poae</name>
    <dbReference type="NCBI Taxonomy" id="644358"/>
    <lineage>
        <taxon>Eukaryota</taxon>
        <taxon>Fungi</taxon>
        <taxon>Dikarya</taxon>
        <taxon>Ascomycota</taxon>
        <taxon>Pezizomycotina</taxon>
        <taxon>Sordariomycetes</taxon>
        <taxon>Sordariomycetidae</taxon>
        <taxon>Magnaporthales</taxon>
        <taxon>Magnaporthaceae</taxon>
        <taxon>Magnaporthiopsis</taxon>
    </lineage>
</organism>
<dbReference type="eggNOG" id="ENOG502T4B1">
    <property type="taxonomic scope" value="Eukaryota"/>
</dbReference>
<reference evidence="2" key="4">
    <citation type="journal article" date="2015" name="G3 (Bethesda)">
        <title>Genome sequences of three phytopathogenic species of the Magnaporthaceae family of fungi.</title>
        <authorList>
            <person name="Okagaki L.H."/>
            <person name="Nunes C.C."/>
            <person name="Sailsbery J."/>
            <person name="Clay B."/>
            <person name="Brown D."/>
            <person name="John T."/>
            <person name="Oh Y."/>
            <person name="Young N."/>
            <person name="Fitzgerald M."/>
            <person name="Haas B.J."/>
            <person name="Zeng Q."/>
            <person name="Young S."/>
            <person name="Adiconis X."/>
            <person name="Fan L."/>
            <person name="Levin J.Z."/>
            <person name="Mitchell T.K."/>
            <person name="Okubara P.A."/>
            <person name="Farman M.L."/>
            <person name="Kohn L.M."/>
            <person name="Birren B."/>
            <person name="Ma L.-J."/>
            <person name="Dean R.A."/>
        </authorList>
    </citation>
    <scope>NUCLEOTIDE SEQUENCE</scope>
    <source>
        <strain evidence="2">ATCC 64411 / 73-15</strain>
    </source>
</reference>